<keyword evidence="3" id="KW-1185">Reference proteome</keyword>
<dbReference type="HOGENOM" id="CLU_1734434_0_0_1"/>
<dbReference type="EnsemblPlants" id="OPUNC10G06150.1">
    <property type="protein sequence ID" value="OPUNC10G06150.1"/>
    <property type="gene ID" value="OPUNC10G06150"/>
</dbReference>
<dbReference type="AlphaFoldDB" id="A0A0E0M6T5"/>
<accession>A0A0E0M6T5</accession>
<dbReference type="Proteomes" id="UP000026962">
    <property type="component" value="Chromosome 10"/>
</dbReference>
<feature type="region of interest" description="Disordered" evidence="1">
    <location>
        <begin position="1"/>
        <end position="151"/>
    </location>
</feature>
<name>A0A0E0M6T5_ORYPU</name>
<feature type="compositionally biased region" description="Basic and acidic residues" evidence="1">
    <location>
        <begin position="134"/>
        <end position="143"/>
    </location>
</feature>
<evidence type="ECO:0000313" key="3">
    <source>
        <dbReference type="Proteomes" id="UP000026962"/>
    </source>
</evidence>
<reference evidence="2" key="2">
    <citation type="submission" date="2018-05" db="EMBL/GenBank/DDBJ databases">
        <title>OpunRS2 (Oryza punctata Reference Sequence Version 2).</title>
        <authorList>
            <person name="Zhang J."/>
            <person name="Kudrna D."/>
            <person name="Lee S."/>
            <person name="Talag J."/>
            <person name="Welchert J."/>
            <person name="Wing R.A."/>
        </authorList>
    </citation>
    <scope>NUCLEOTIDE SEQUENCE [LARGE SCALE GENOMIC DNA]</scope>
</reference>
<protein>
    <submittedName>
        <fullName evidence="2">Uncharacterized protein</fullName>
    </submittedName>
</protein>
<reference evidence="2" key="1">
    <citation type="submission" date="2015-04" db="UniProtKB">
        <authorList>
            <consortium name="EnsemblPlants"/>
        </authorList>
    </citation>
    <scope>IDENTIFICATION</scope>
</reference>
<sequence length="151" mass="15788">MDLPTMPLPAIGSTTSTANGPQLHRPLPDPSPPRRPQPDSPLAPRVIAGSATTPRASPPQLPLSVPPPTIEGDEGRGEGFGRGGRDTVGEAGGHRICLSAAPPLARAPPPSPSPSPSLYGERRREELGESGEELVERREEVGEKTQVYGSI</sequence>
<proteinExistence type="predicted"/>
<feature type="compositionally biased region" description="Basic and acidic residues" evidence="1">
    <location>
        <begin position="73"/>
        <end position="88"/>
    </location>
</feature>
<organism evidence="2">
    <name type="scientific">Oryza punctata</name>
    <name type="common">Red rice</name>
    <dbReference type="NCBI Taxonomy" id="4537"/>
    <lineage>
        <taxon>Eukaryota</taxon>
        <taxon>Viridiplantae</taxon>
        <taxon>Streptophyta</taxon>
        <taxon>Embryophyta</taxon>
        <taxon>Tracheophyta</taxon>
        <taxon>Spermatophyta</taxon>
        <taxon>Magnoliopsida</taxon>
        <taxon>Liliopsida</taxon>
        <taxon>Poales</taxon>
        <taxon>Poaceae</taxon>
        <taxon>BOP clade</taxon>
        <taxon>Oryzoideae</taxon>
        <taxon>Oryzeae</taxon>
        <taxon>Oryzinae</taxon>
        <taxon>Oryza</taxon>
    </lineage>
</organism>
<evidence type="ECO:0000256" key="1">
    <source>
        <dbReference type="SAM" id="MobiDB-lite"/>
    </source>
</evidence>
<feature type="compositionally biased region" description="Pro residues" evidence="1">
    <location>
        <begin position="56"/>
        <end position="69"/>
    </location>
</feature>
<evidence type="ECO:0000313" key="2">
    <source>
        <dbReference type="EnsemblPlants" id="OPUNC10G06150.1"/>
    </source>
</evidence>
<dbReference type="Gramene" id="OPUNC10G06150.1">
    <property type="protein sequence ID" value="OPUNC10G06150.1"/>
    <property type="gene ID" value="OPUNC10G06150"/>
</dbReference>
<feature type="compositionally biased region" description="Pro residues" evidence="1">
    <location>
        <begin position="105"/>
        <end position="115"/>
    </location>
</feature>
<feature type="compositionally biased region" description="Pro residues" evidence="1">
    <location>
        <begin position="28"/>
        <end position="41"/>
    </location>
</feature>